<reference evidence="2" key="1">
    <citation type="journal article" date="2022" name="bioRxiv">
        <title>Sequencing and chromosome-scale assembly of the giantPleurodeles waltlgenome.</title>
        <authorList>
            <person name="Brown T."/>
            <person name="Elewa A."/>
            <person name="Iarovenko S."/>
            <person name="Subramanian E."/>
            <person name="Araus A.J."/>
            <person name="Petzold A."/>
            <person name="Susuki M."/>
            <person name="Suzuki K.-i.T."/>
            <person name="Hayashi T."/>
            <person name="Toyoda A."/>
            <person name="Oliveira C."/>
            <person name="Osipova E."/>
            <person name="Leigh N.D."/>
            <person name="Simon A."/>
            <person name="Yun M.H."/>
        </authorList>
    </citation>
    <scope>NUCLEOTIDE SEQUENCE</scope>
    <source>
        <strain evidence="2">20211129_DDA</strain>
        <tissue evidence="2">Liver</tissue>
    </source>
</reference>
<feature type="compositionally biased region" description="Basic residues" evidence="1">
    <location>
        <begin position="209"/>
        <end position="220"/>
    </location>
</feature>
<dbReference type="AlphaFoldDB" id="A0AAV7KUD4"/>
<evidence type="ECO:0000256" key="1">
    <source>
        <dbReference type="SAM" id="MobiDB-lite"/>
    </source>
</evidence>
<feature type="compositionally biased region" description="Basic and acidic residues" evidence="1">
    <location>
        <begin position="194"/>
        <end position="208"/>
    </location>
</feature>
<dbReference type="Proteomes" id="UP001066276">
    <property type="component" value="Chromosome 12"/>
</dbReference>
<name>A0AAV7KUD4_PLEWA</name>
<gene>
    <name evidence="2" type="ORF">NDU88_001812</name>
</gene>
<keyword evidence="3" id="KW-1185">Reference proteome</keyword>
<feature type="compositionally biased region" description="Basic and acidic residues" evidence="1">
    <location>
        <begin position="166"/>
        <end position="180"/>
    </location>
</feature>
<dbReference type="EMBL" id="JANPWB010000016">
    <property type="protein sequence ID" value="KAJ1081634.1"/>
    <property type="molecule type" value="Genomic_DNA"/>
</dbReference>
<protein>
    <submittedName>
        <fullName evidence="2">Uncharacterized protein</fullName>
    </submittedName>
</protein>
<comment type="caution">
    <text evidence="2">The sequence shown here is derived from an EMBL/GenBank/DDBJ whole genome shotgun (WGS) entry which is preliminary data.</text>
</comment>
<feature type="compositionally biased region" description="Basic and acidic residues" evidence="1">
    <location>
        <begin position="86"/>
        <end position="134"/>
    </location>
</feature>
<evidence type="ECO:0000313" key="3">
    <source>
        <dbReference type="Proteomes" id="UP001066276"/>
    </source>
</evidence>
<feature type="region of interest" description="Disordered" evidence="1">
    <location>
        <begin position="1"/>
        <end position="243"/>
    </location>
</feature>
<organism evidence="2 3">
    <name type="scientific">Pleurodeles waltl</name>
    <name type="common">Iberian ribbed newt</name>
    <dbReference type="NCBI Taxonomy" id="8319"/>
    <lineage>
        <taxon>Eukaryota</taxon>
        <taxon>Metazoa</taxon>
        <taxon>Chordata</taxon>
        <taxon>Craniata</taxon>
        <taxon>Vertebrata</taxon>
        <taxon>Euteleostomi</taxon>
        <taxon>Amphibia</taxon>
        <taxon>Batrachia</taxon>
        <taxon>Caudata</taxon>
        <taxon>Salamandroidea</taxon>
        <taxon>Salamandridae</taxon>
        <taxon>Pleurodelinae</taxon>
        <taxon>Pleurodeles</taxon>
    </lineage>
</organism>
<evidence type="ECO:0000313" key="2">
    <source>
        <dbReference type="EMBL" id="KAJ1081634.1"/>
    </source>
</evidence>
<proteinExistence type="predicted"/>
<feature type="compositionally biased region" description="Basic and acidic residues" evidence="1">
    <location>
        <begin position="65"/>
        <end position="76"/>
    </location>
</feature>
<sequence>MSRQVPLKWRQWQGPAKDPRSRVVDSPATFSAGSRSERHPGGPEENGAIEDGNPDIRIPINLPIEGREARSVEKGKAAGAGNPDIRVPESFKREEGLSTGRTGEEKDAEEKTAESADRENSGENEKTSDPHLGEEGPVNTRENPTEGQDGPEKLKLRHVPGGTWLKQKDGKREAWRRAKPPEPGTRISEFPGVSKEKKDCAQGAQERKRMPKRKQRRVRTVKTAEKTRKPATHTLGKKDQLTP</sequence>
<accession>A0AAV7KUD4</accession>